<protein>
    <submittedName>
        <fullName evidence="1">Uncharacterized protein</fullName>
    </submittedName>
</protein>
<keyword evidence="2" id="KW-1185">Reference proteome</keyword>
<dbReference type="EMBL" id="FODV01000019">
    <property type="protein sequence ID" value="SEP18349.1"/>
    <property type="molecule type" value="Genomic_DNA"/>
</dbReference>
<organism evidence="1 2">
    <name type="scientific">Halogranum amylolyticum</name>
    <dbReference type="NCBI Taxonomy" id="660520"/>
    <lineage>
        <taxon>Archaea</taxon>
        <taxon>Methanobacteriati</taxon>
        <taxon>Methanobacteriota</taxon>
        <taxon>Stenosarchaea group</taxon>
        <taxon>Halobacteria</taxon>
        <taxon>Halobacteriales</taxon>
        <taxon>Haloferacaceae</taxon>
    </lineage>
</organism>
<accession>A0A1H8VSE4</accession>
<dbReference type="AlphaFoldDB" id="A0A1H8VSE4"/>
<evidence type="ECO:0000313" key="1">
    <source>
        <dbReference type="EMBL" id="SEP18349.1"/>
    </source>
</evidence>
<dbReference type="RefSeq" id="WP_211609262.1">
    <property type="nucleotide sequence ID" value="NZ_FODV01000019.1"/>
</dbReference>
<dbReference type="Proteomes" id="UP000199126">
    <property type="component" value="Unassembled WGS sequence"/>
</dbReference>
<name>A0A1H8VSE4_9EURY</name>
<reference evidence="2" key="1">
    <citation type="submission" date="2016-10" db="EMBL/GenBank/DDBJ databases">
        <authorList>
            <person name="Varghese N."/>
            <person name="Submissions S."/>
        </authorList>
    </citation>
    <scope>NUCLEOTIDE SEQUENCE [LARGE SCALE GENOMIC DNA]</scope>
    <source>
        <strain evidence="2">CGMCC 1.10121</strain>
    </source>
</reference>
<sequence length="57" mass="6706">MRDVFDKFGWKQESEPPSYEIRGERLEEENAYVRKADVDDETNPSVLLSARKVNPTY</sequence>
<proteinExistence type="predicted"/>
<gene>
    <name evidence="1" type="ORF">SAMN04487948_11935</name>
</gene>
<evidence type="ECO:0000313" key="2">
    <source>
        <dbReference type="Proteomes" id="UP000199126"/>
    </source>
</evidence>